<proteinExistence type="predicted"/>
<evidence type="ECO:0000256" key="1">
    <source>
        <dbReference type="SAM" id="MobiDB-lite"/>
    </source>
</evidence>
<dbReference type="RefSeq" id="WP_079651107.1">
    <property type="nucleotide sequence ID" value="NZ_FUYM01000026.1"/>
</dbReference>
<dbReference type="STRING" id="439228.SAMN06295920_12613"/>
<evidence type="ECO:0000313" key="2">
    <source>
        <dbReference type="EMBL" id="SKC14140.1"/>
    </source>
</evidence>
<dbReference type="AlphaFoldDB" id="A0A1T5H0U0"/>
<reference evidence="3" key="1">
    <citation type="submission" date="2017-02" db="EMBL/GenBank/DDBJ databases">
        <authorList>
            <person name="Varghese N."/>
            <person name="Submissions S."/>
        </authorList>
    </citation>
    <scope>NUCLEOTIDE SEQUENCE [LARGE SCALE GENOMIC DNA]</scope>
    <source>
        <strain evidence="3">UM2</strain>
    </source>
</reference>
<keyword evidence="3" id="KW-1185">Reference proteome</keyword>
<name>A0A1T5H0U0_9SPHN</name>
<evidence type="ECO:0000313" key="3">
    <source>
        <dbReference type="Proteomes" id="UP000189818"/>
    </source>
</evidence>
<dbReference type="Proteomes" id="UP000189818">
    <property type="component" value="Unassembled WGS sequence"/>
</dbReference>
<protein>
    <submittedName>
        <fullName evidence="2">Uncharacterized protein</fullName>
    </submittedName>
</protein>
<organism evidence="2 3">
    <name type="scientific">Rhizorhabdus histidinilytica</name>
    <dbReference type="NCBI Taxonomy" id="439228"/>
    <lineage>
        <taxon>Bacteria</taxon>
        <taxon>Pseudomonadati</taxon>
        <taxon>Pseudomonadota</taxon>
        <taxon>Alphaproteobacteria</taxon>
        <taxon>Sphingomonadales</taxon>
        <taxon>Sphingomonadaceae</taxon>
        <taxon>Rhizorhabdus</taxon>
    </lineage>
</organism>
<feature type="region of interest" description="Disordered" evidence="1">
    <location>
        <begin position="50"/>
        <end position="77"/>
    </location>
</feature>
<accession>A0A1T5H0U0</accession>
<sequence>MGKKETEEAIADSRAGRVSRVGSVDELLADLNAGDDSATRPTMAELLAASDYSQPQPPEEREWVDAPAVGREPLTPFDPAEALTTAEAISAFLAEAEAAGDPAYVEHAREVAARARAMHGLEG</sequence>
<gene>
    <name evidence="2" type="ORF">SAMN06295920_12613</name>
</gene>
<dbReference type="EMBL" id="FUYM01000026">
    <property type="protein sequence ID" value="SKC14140.1"/>
    <property type="molecule type" value="Genomic_DNA"/>
</dbReference>